<feature type="transmembrane region" description="Helical" evidence="1">
    <location>
        <begin position="85"/>
        <end position="109"/>
    </location>
</feature>
<evidence type="ECO:0000256" key="1">
    <source>
        <dbReference type="SAM" id="Phobius"/>
    </source>
</evidence>
<dbReference type="AlphaFoldDB" id="A0A146LEB2"/>
<reference evidence="2" key="1">
    <citation type="journal article" date="2016" name="Gigascience">
        <title>De novo construction of an expanded transcriptome assembly for the western tarnished plant bug, Lygus hesperus.</title>
        <authorList>
            <person name="Tassone E.E."/>
            <person name="Geib S.M."/>
            <person name="Hall B."/>
            <person name="Fabrick J.A."/>
            <person name="Brent C.S."/>
            <person name="Hull J.J."/>
        </authorList>
    </citation>
    <scope>NUCLEOTIDE SEQUENCE</scope>
</reference>
<sequence>MTSSIRASISNSAVFPSAIHLGNQPLQFTMSMSSVTPSRFSNGFVWCTLLCAVLSVSGCVISLITHSLCSQDELNDIVVPSVDDVLFVGTFAASSSVLLLCPLPLLHLFSPVRPPNLRTIHTSLERLKLPVNTVCNLVVRCHAKACADVVLPHTHTVMLSIHLQSLTCSTVLHYECLLLLKEVNQVCISYTEQQYEEHCALLQNIHSIEHPIPISKLLPLFRVDDISCLESTAQSAAGSTHAKRQFVSSSSASSSSRSMLPPSYLHTSLILTTSGVIKRSLEQQHSLTRLVYVPRLLD</sequence>
<keyword evidence="1" id="KW-0812">Transmembrane</keyword>
<evidence type="ECO:0000313" key="2">
    <source>
        <dbReference type="EMBL" id="JAQ05959.1"/>
    </source>
</evidence>
<keyword evidence="1" id="KW-1133">Transmembrane helix</keyword>
<gene>
    <name evidence="2" type="ORF">g.19014</name>
</gene>
<keyword evidence="1" id="KW-0472">Membrane</keyword>
<accession>A0A146LEB2</accession>
<name>A0A146LEB2_LYGHE</name>
<feature type="transmembrane region" description="Helical" evidence="1">
    <location>
        <begin position="43"/>
        <end position="65"/>
    </location>
</feature>
<dbReference type="EMBL" id="GDHC01012670">
    <property type="protein sequence ID" value="JAQ05959.1"/>
    <property type="molecule type" value="Transcribed_RNA"/>
</dbReference>
<protein>
    <submittedName>
        <fullName evidence="2">Uncharacterized protein</fullName>
    </submittedName>
</protein>
<organism evidence="2">
    <name type="scientific">Lygus hesperus</name>
    <name type="common">Western plant bug</name>
    <dbReference type="NCBI Taxonomy" id="30085"/>
    <lineage>
        <taxon>Eukaryota</taxon>
        <taxon>Metazoa</taxon>
        <taxon>Ecdysozoa</taxon>
        <taxon>Arthropoda</taxon>
        <taxon>Hexapoda</taxon>
        <taxon>Insecta</taxon>
        <taxon>Pterygota</taxon>
        <taxon>Neoptera</taxon>
        <taxon>Paraneoptera</taxon>
        <taxon>Hemiptera</taxon>
        <taxon>Heteroptera</taxon>
        <taxon>Panheteroptera</taxon>
        <taxon>Cimicomorpha</taxon>
        <taxon>Miridae</taxon>
        <taxon>Mirini</taxon>
        <taxon>Lygus</taxon>
    </lineage>
</organism>
<proteinExistence type="predicted"/>